<feature type="region of interest" description="Disordered" evidence="1">
    <location>
        <begin position="60"/>
        <end position="84"/>
    </location>
</feature>
<keyword evidence="3" id="KW-1185">Reference proteome</keyword>
<organism evidence="2 3">
    <name type="scientific">Euphydryas editha</name>
    <name type="common">Edith's checkerspot</name>
    <dbReference type="NCBI Taxonomy" id="104508"/>
    <lineage>
        <taxon>Eukaryota</taxon>
        <taxon>Metazoa</taxon>
        <taxon>Ecdysozoa</taxon>
        <taxon>Arthropoda</taxon>
        <taxon>Hexapoda</taxon>
        <taxon>Insecta</taxon>
        <taxon>Pterygota</taxon>
        <taxon>Neoptera</taxon>
        <taxon>Endopterygota</taxon>
        <taxon>Lepidoptera</taxon>
        <taxon>Glossata</taxon>
        <taxon>Ditrysia</taxon>
        <taxon>Papilionoidea</taxon>
        <taxon>Nymphalidae</taxon>
        <taxon>Nymphalinae</taxon>
        <taxon>Euphydryas</taxon>
    </lineage>
</organism>
<accession>A0AAU9UW25</accession>
<feature type="compositionally biased region" description="Low complexity" evidence="1">
    <location>
        <begin position="60"/>
        <end position="70"/>
    </location>
</feature>
<evidence type="ECO:0000313" key="3">
    <source>
        <dbReference type="Proteomes" id="UP001153954"/>
    </source>
</evidence>
<dbReference type="AlphaFoldDB" id="A0AAU9UW25"/>
<comment type="caution">
    <text evidence="2">The sequence shown here is derived from an EMBL/GenBank/DDBJ whole genome shotgun (WGS) entry which is preliminary data.</text>
</comment>
<evidence type="ECO:0000313" key="2">
    <source>
        <dbReference type="EMBL" id="CAH2103660.1"/>
    </source>
</evidence>
<dbReference type="Proteomes" id="UP001153954">
    <property type="component" value="Unassembled WGS sequence"/>
</dbReference>
<dbReference type="EMBL" id="CAKOGL010000026">
    <property type="protein sequence ID" value="CAH2103660.1"/>
    <property type="molecule type" value="Genomic_DNA"/>
</dbReference>
<reference evidence="2" key="1">
    <citation type="submission" date="2022-03" db="EMBL/GenBank/DDBJ databases">
        <authorList>
            <person name="Tunstrom K."/>
        </authorList>
    </citation>
    <scope>NUCLEOTIDE SEQUENCE</scope>
</reference>
<proteinExistence type="predicted"/>
<protein>
    <submittedName>
        <fullName evidence="2">Uncharacterized protein</fullName>
    </submittedName>
</protein>
<name>A0AAU9UW25_EUPED</name>
<sequence>MEARGERGEISEKLSENYDDDIYVMDGEVQKGRGCCGQWAECIEVHASPLCTRHRDDQWRAAPPACNAPPRRQPSPRLKHHHVT</sequence>
<evidence type="ECO:0000256" key="1">
    <source>
        <dbReference type="SAM" id="MobiDB-lite"/>
    </source>
</evidence>
<gene>
    <name evidence="2" type="ORF">EEDITHA_LOCUS18141</name>
</gene>